<accession>A0A0D0AV09</accession>
<gene>
    <name evidence="1" type="ORF">CY34DRAFT_15193</name>
</gene>
<organism evidence="1 2">
    <name type="scientific">Suillus luteus UH-Slu-Lm8-n1</name>
    <dbReference type="NCBI Taxonomy" id="930992"/>
    <lineage>
        <taxon>Eukaryota</taxon>
        <taxon>Fungi</taxon>
        <taxon>Dikarya</taxon>
        <taxon>Basidiomycota</taxon>
        <taxon>Agaricomycotina</taxon>
        <taxon>Agaricomycetes</taxon>
        <taxon>Agaricomycetidae</taxon>
        <taxon>Boletales</taxon>
        <taxon>Suillineae</taxon>
        <taxon>Suillaceae</taxon>
        <taxon>Suillus</taxon>
    </lineage>
</organism>
<dbReference type="HOGENOM" id="CLU_723957_0_0_1"/>
<proteinExistence type="predicted"/>
<reference evidence="1 2" key="1">
    <citation type="submission" date="2014-04" db="EMBL/GenBank/DDBJ databases">
        <authorList>
            <consortium name="DOE Joint Genome Institute"/>
            <person name="Kuo A."/>
            <person name="Ruytinx J."/>
            <person name="Rineau F."/>
            <person name="Colpaert J."/>
            <person name="Kohler A."/>
            <person name="Nagy L.G."/>
            <person name="Floudas D."/>
            <person name="Copeland A."/>
            <person name="Barry K.W."/>
            <person name="Cichocki N."/>
            <person name="Veneault-Fourrey C."/>
            <person name="LaButti K."/>
            <person name="Lindquist E.A."/>
            <person name="Lipzen A."/>
            <person name="Lundell T."/>
            <person name="Morin E."/>
            <person name="Murat C."/>
            <person name="Sun H."/>
            <person name="Tunlid A."/>
            <person name="Henrissat B."/>
            <person name="Grigoriev I.V."/>
            <person name="Hibbett D.S."/>
            <person name="Martin F."/>
            <person name="Nordberg H.P."/>
            <person name="Cantor M.N."/>
            <person name="Hua S.X."/>
        </authorList>
    </citation>
    <scope>NUCLEOTIDE SEQUENCE [LARGE SCALE GENOMIC DNA]</scope>
    <source>
        <strain evidence="1 2">UH-Slu-Lm8-n1</strain>
    </source>
</reference>
<evidence type="ECO:0000313" key="1">
    <source>
        <dbReference type="EMBL" id="KIK38222.1"/>
    </source>
</evidence>
<dbReference type="AlphaFoldDB" id="A0A0D0AV09"/>
<dbReference type="EMBL" id="KN835405">
    <property type="protein sequence ID" value="KIK38222.1"/>
    <property type="molecule type" value="Genomic_DNA"/>
</dbReference>
<protein>
    <submittedName>
        <fullName evidence="1">Uncharacterized protein</fullName>
    </submittedName>
</protein>
<keyword evidence="2" id="KW-1185">Reference proteome</keyword>
<dbReference type="Proteomes" id="UP000054485">
    <property type="component" value="Unassembled WGS sequence"/>
</dbReference>
<evidence type="ECO:0000313" key="2">
    <source>
        <dbReference type="Proteomes" id="UP000054485"/>
    </source>
</evidence>
<sequence>MDALHVSNGVITGSSAHTMLMGGDTVQGSDLNIIVPHHHFQDMHAFIVHTLGYKNVSSIPHPAMRAVVAHFGKYKSNHNIITISSGQRGASILHIILNAPTSADMLFMTTGGLTCFYPQWMQQHVAIQTHTGDRVLPNHKLGSVGELLDDILVADGTDFIGEPCGNRCPALWHRIEDKSLRLSVDWDMDDSVTNIFHNVDIEWRLNTHCTNRACPYNVVAMSTNCESDGAINRADVKYMPREIQCRKPHFKQTFTALFYGVACHRPFLVPVPVWDGVDQEPTLDDLYVTYWVSQHDIGACTASRHHLRHTFTTVPDINLTLENTYTVFLERPQESAVRNNVLVWMASMSGDHDSVGVKGSVLIVKQAVSGASEWILYVTRSC</sequence>
<reference evidence="2" key="2">
    <citation type="submission" date="2015-01" db="EMBL/GenBank/DDBJ databases">
        <title>Evolutionary Origins and Diversification of the Mycorrhizal Mutualists.</title>
        <authorList>
            <consortium name="DOE Joint Genome Institute"/>
            <consortium name="Mycorrhizal Genomics Consortium"/>
            <person name="Kohler A."/>
            <person name="Kuo A."/>
            <person name="Nagy L.G."/>
            <person name="Floudas D."/>
            <person name="Copeland A."/>
            <person name="Barry K.W."/>
            <person name="Cichocki N."/>
            <person name="Veneault-Fourrey C."/>
            <person name="LaButti K."/>
            <person name="Lindquist E.A."/>
            <person name="Lipzen A."/>
            <person name="Lundell T."/>
            <person name="Morin E."/>
            <person name="Murat C."/>
            <person name="Riley R."/>
            <person name="Ohm R."/>
            <person name="Sun H."/>
            <person name="Tunlid A."/>
            <person name="Henrissat B."/>
            <person name="Grigoriev I.V."/>
            <person name="Hibbett D.S."/>
            <person name="Martin F."/>
        </authorList>
    </citation>
    <scope>NUCLEOTIDE SEQUENCE [LARGE SCALE GENOMIC DNA]</scope>
    <source>
        <strain evidence="2">UH-Slu-Lm8-n1</strain>
    </source>
</reference>
<dbReference type="OrthoDB" id="2682201at2759"/>
<dbReference type="InParanoid" id="A0A0D0AV09"/>
<name>A0A0D0AV09_9AGAM</name>